<dbReference type="EMBL" id="JADEXP010000261">
    <property type="protein sequence ID" value="MBE9069324.1"/>
    <property type="molecule type" value="Genomic_DNA"/>
</dbReference>
<dbReference type="Pfam" id="PF00400">
    <property type="entry name" value="WD40"/>
    <property type="match status" value="6"/>
</dbReference>
<feature type="repeat" description="WD" evidence="3">
    <location>
        <begin position="281"/>
        <end position="313"/>
    </location>
</feature>
<dbReference type="PROSITE" id="PS50294">
    <property type="entry name" value="WD_REPEATS_REGION"/>
    <property type="match status" value="2"/>
</dbReference>
<comment type="caution">
    <text evidence="5">The sequence shown here is derived from an EMBL/GenBank/DDBJ whole genome shotgun (WGS) entry which is preliminary data.</text>
</comment>
<organism evidence="5 6">
    <name type="scientific">Leptolyngbya cf. ectocarpi LEGE 11479</name>
    <dbReference type="NCBI Taxonomy" id="1828722"/>
    <lineage>
        <taxon>Bacteria</taxon>
        <taxon>Bacillati</taxon>
        <taxon>Cyanobacteriota</taxon>
        <taxon>Cyanophyceae</taxon>
        <taxon>Leptolyngbyales</taxon>
        <taxon>Leptolyngbyaceae</taxon>
        <taxon>Leptolyngbya group</taxon>
        <taxon>Leptolyngbya</taxon>
    </lineage>
</organism>
<dbReference type="SMART" id="SM00320">
    <property type="entry name" value="WD40"/>
    <property type="match status" value="7"/>
</dbReference>
<dbReference type="RefSeq" id="WP_193995239.1">
    <property type="nucleotide sequence ID" value="NZ_JADEXP010000261.1"/>
</dbReference>
<evidence type="ECO:0000256" key="1">
    <source>
        <dbReference type="ARBA" id="ARBA00022574"/>
    </source>
</evidence>
<dbReference type="InterPro" id="IPR001680">
    <property type="entry name" value="WD40_rpt"/>
</dbReference>
<keyword evidence="6" id="KW-1185">Reference proteome</keyword>
<name>A0A929FBT8_LEPEC</name>
<dbReference type="PANTHER" id="PTHR19848">
    <property type="entry name" value="WD40 REPEAT PROTEIN"/>
    <property type="match status" value="1"/>
</dbReference>
<evidence type="ECO:0000313" key="5">
    <source>
        <dbReference type="EMBL" id="MBE9069324.1"/>
    </source>
</evidence>
<evidence type="ECO:0000313" key="6">
    <source>
        <dbReference type="Proteomes" id="UP000615026"/>
    </source>
</evidence>
<dbReference type="Proteomes" id="UP000615026">
    <property type="component" value="Unassembled WGS sequence"/>
</dbReference>
<dbReference type="PANTHER" id="PTHR19848:SF8">
    <property type="entry name" value="F-BOX AND WD REPEAT DOMAIN CONTAINING 7"/>
    <property type="match status" value="1"/>
</dbReference>
<dbReference type="InterPro" id="IPR015943">
    <property type="entry name" value="WD40/YVTN_repeat-like_dom_sf"/>
</dbReference>
<proteinExistence type="predicted"/>
<evidence type="ECO:0000256" key="4">
    <source>
        <dbReference type="SAM" id="MobiDB-lite"/>
    </source>
</evidence>
<feature type="region of interest" description="Disordered" evidence="4">
    <location>
        <begin position="1"/>
        <end position="20"/>
    </location>
</feature>
<feature type="repeat" description="WD" evidence="3">
    <location>
        <begin position="322"/>
        <end position="354"/>
    </location>
</feature>
<dbReference type="Gene3D" id="2.130.10.10">
    <property type="entry name" value="YVTN repeat-like/Quinoprotein amine dehydrogenase"/>
    <property type="match status" value="2"/>
</dbReference>
<dbReference type="AlphaFoldDB" id="A0A929FBT8"/>
<evidence type="ECO:0000256" key="3">
    <source>
        <dbReference type="PROSITE-ProRule" id="PRU00221"/>
    </source>
</evidence>
<gene>
    <name evidence="5" type="ORF">IQ260_22020</name>
</gene>
<sequence>MTARSQKNLNKKSKSRSRSNTFKVTWQGALQDYVTALAWSPDGTGLAVSSSSGEVVFWSADSELVPLLSAQADGAINCLGFSADGAYLAAAGQQGDVFVWAVQALDQPPTVLQHPSIWVDRLAWHPHQPWLAFGIGSQVQLWDVAQGQSLTQLDFKKSSVLGLAWHPEGTLLAASGHSGIKVWSSDDWQAKPEFIEVPGASIFVAWSSDGRYLASGNLDRTLTVVSWGHPPPWLMQGFPGKVRQVDWAMPVADRPSLVAAACLEGITVWQRQGQGWENQVLTQHDGTVVAIAFHPTARLLASAAQDGHLCLWKNAKSLQQTLKGVAAGFSAVAWHPQGDYLAAGGNQGEILIWQPKTQGQGFQ</sequence>
<reference evidence="5" key="1">
    <citation type="submission" date="2020-10" db="EMBL/GenBank/DDBJ databases">
        <authorList>
            <person name="Castelo-Branco R."/>
            <person name="Eusebio N."/>
            <person name="Adriana R."/>
            <person name="Vieira A."/>
            <person name="Brugerolle De Fraissinette N."/>
            <person name="Rezende De Castro R."/>
            <person name="Schneider M.P."/>
            <person name="Vasconcelos V."/>
            <person name="Leao P.N."/>
        </authorList>
    </citation>
    <scope>NUCLEOTIDE SEQUENCE</scope>
    <source>
        <strain evidence="5">LEGE 11479</strain>
    </source>
</reference>
<accession>A0A929FBT8</accession>
<dbReference type="PROSITE" id="PS50082">
    <property type="entry name" value="WD_REPEATS_2"/>
    <property type="match status" value="2"/>
</dbReference>
<dbReference type="SUPFAM" id="SSF50978">
    <property type="entry name" value="WD40 repeat-like"/>
    <property type="match status" value="1"/>
</dbReference>
<dbReference type="InterPro" id="IPR036322">
    <property type="entry name" value="WD40_repeat_dom_sf"/>
</dbReference>
<protein>
    <submittedName>
        <fullName evidence="5">WD40 repeat domain-containing protein</fullName>
    </submittedName>
</protein>
<evidence type="ECO:0000256" key="2">
    <source>
        <dbReference type="ARBA" id="ARBA00022737"/>
    </source>
</evidence>
<keyword evidence="1 3" id="KW-0853">WD repeat</keyword>
<keyword evidence="2" id="KW-0677">Repeat</keyword>